<dbReference type="Gene3D" id="1.20.58.1590">
    <property type="entry name" value="Tethering factor for nuclear proteasome Cut8/Sts1"/>
    <property type="match status" value="1"/>
</dbReference>
<dbReference type="GO" id="GO:0071630">
    <property type="term" value="P:nuclear protein quality control by the ubiquitin-proteasome system"/>
    <property type="evidence" value="ECO:0007669"/>
    <property type="project" value="UniProtKB-UniRule"/>
</dbReference>
<evidence type="ECO:0000313" key="5">
    <source>
        <dbReference type="EMBL" id="MBW0549096.1"/>
    </source>
</evidence>
<comment type="subcellular location">
    <subcellularLocation>
        <location evidence="3">Cytoplasm</location>
    </subcellularLocation>
    <subcellularLocation>
        <location evidence="3">Nucleus</location>
    </subcellularLocation>
</comment>
<dbReference type="GO" id="GO:0031965">
    <property type="term" value="C:nuclear membrane"/>
    <property type="evidence" value="ECO:0007669"/>
    <property type="project" value="TreeGrafter"/>
</dbReference>
<dbReference type="InterPro" id="IPR013868">
    <property type="entry name" value="Cut8/Sts1_fam"/>
</dbReference>
<dbReference type="OrthoDB" id="10061064at2759"/>
<name>A0A9Q3P797_9BASI</name>
<gene>
    <name evidence="5" type="ORF">O181_088811</name>
</gene>
<dbReference type="PANTHER" id="PTHR28032:SF1">
    <property type="entry name" value="FI02826P"/>
    <property type="match status" value="1"/>
</dbReference>
<comment type="subunit">
    <text evidence="3">Binds the proteasome.</text>
</comment>
<keyword evidence="2 3" id="KW-0539">Nucleus</keyword>
<dbReference type="GO" id="GO:0005737">
    <property type="term" value="C:cytoplasm"/>
    <property type="evidence" value="ECO:0007669"/>
    <property type="project" value="UniProtKB-SubCell"/>
</dbReference>
<evidence type="ECO:0000256" key="4">
    <source>
        <dbReference type="SAM" id="MobiDB-lite"/>
    </source>
</evidence>
<evidence type="ECO:0000256" key="2">
    <source>
        <dbReference type="ARBA" id="ARBA00023242"/>
    </source>
</evidence>
<comment type="function">
    <text evidence="3">Involved in ubiquitin-mediated protein degradation. Regulatory factor in the ubiquitin/proteasome pathway that controls the turnover of proteasome substrates. Targets proteasomes to the nucleus and facilitates the degradation of nuclear proteins.</text>
</comment>
<evidence type="ECO:0000256" key="1">
    <source>
        <dbReference type="ARBA" id="ARBA00006199"/>
    </source>
</evidence>
<dbReference type="GO" id="GO:0070628">
    <property type="term" value="F:proteasome binding"/>
    <property type="evidence" value="ECO:0007669"/>
    <property type="project" value="TreeGrafter"/>
</dbReference>
<sequence>MHKEMLLLISCSLSNYSNSILQINFQLHQNLTMTTTTSHSPILTMNHQIPFRQPTVTTSLNWAFASPPASSLLNLKSNPSSSPLKSRKRLASDESSHLDHLNDKILSSSAIINSIKRPKKTTTSTNSSLEINQSNLNHHSNHEFHDNQMDLGKQFASLTKPELIKLLEDLLKQKPDLKSTVQSLVPTPTLDSVSLRLEQVEQDLVQVIPNKRMNRHEYIWNRVRVPLNHYVNECLNWLRLSNQTLTNRGRESSSLDRNQIYWIVSDQFILLSRISQSIKKVENLLPDSTQSDFNLTPSSTTNLNFLNQNSSQHSLQAVLIPTLFENWKRFLEIIYQAVFIEGIILSESLILKWFNALDELASQSTFDWKEISNRPNESQNVQTSGNIQKMMSLIRDETRIKFGELVGLKSYQSATSSLSNRFNRLENQF</sequence>
<dbReference type="AlphaFoldDB" id="A0A9Q3P797"/>
<feature type="compositionally biased region" description="Low complexity" evidence="4">
    <location>
        <begin position="74"/>
        <end position="84"/>
    </location>
</feature>
<dbReference type="GO" id="GO:0031144">
    <property type="term" value="P:proteasome localization"/>
    <property type="evidence" value="ECO:0007669"/>
    <property type="project" value="UniProtKB-UniRule"/>
</dbReference>
<reference evidence="5" key="1">
    <citation type="submission" date="2021-03" db="EMBL/GenBank/DDBJ databases">
        <title>Draft genome sequence of rust myrtle Austropuccinia psidii MF-1, a brazilian biotype.</title>
        <authorList>
            <person name="Quecine M.C."/>
            <person name="Pachon D.M.R."/>
            <person name="Bonatelli M.L."/>
            <person name="Correr F.H."/>
            <person name="Franceschini L.M."/>
            <person name="Leite T.F."/>
            <person name="Margarido G.R.A."/>
            <person name="Almeida C.A."/>
            <person name="Ferrarezi J.A."/>
            <person name="Labate C.A."/>
        </authorList>
    </citation>
    <scope>NUCLEOTIDE SEQUENCE</scope>
    <source>
        <strain evidence="5">MF-1</strain>
    </source>
</reference>
<accession>A0A9Q3P797</accession>
<keyword evidence="3" id="KW-0963">Cytoplasm</keyword>
<dbReference type="Pfam" id="PF08559">
    <property type="entry name" value="Cut8"/>
    <property type="match status" value="1"/>
</dbReference>
<dbReference type="Proteomes" id="UP000765509">
    <property type="component" value="Unassembled WGS sequence"/>
</dbReference>
<comment type="similarity">
    <text evidence="1 3">Belongs to the cut8/STS1 family.</text>
</comment>
<proteinExistence type="inferred from homology"/>
<dbReference type="EMBL" id="AVOT02054390">
    <property type="protein sequence ID" value="MBW0549096.1"/>
    <property type="molecule type" value="Genomic_DNA"/>
</dbReference>
<dbReference type="GO" id="GO:0015031">
    <property type="term" value="P:protein transport"/>
    <property type="evidence" value="ECO:0007669"/>
    <property type="project" value="UniProtKB-UniRule"/>
</dbReference>
<evidence type="ECO:0000256" key="3">
    <source>
        <dbReference type="RuleBase" id="RU368013"/>
    </source>
</evidence>
<evidence type="ECO:0000313" key="6">
    <source>
        <dbReference type="Proteomes" id="UP000765509"/>
    </source>
</evidence>
<feature type="region of interest" description="Disordered" evidence="4">
    <location>
        <begin position="74"/>
        <end position="97"/>
    </location>
</feature>
<comment type="caution">
    <text evidence="5">The sequence shown here is derived from an EMBL/GenBank/DDBJ whole genome shotgun (WGS) entry which is preliminary data.</text>
</comment>
<dbReference type="PANTHER" id="PTHR28032">
    <property type="entry name" value="FI02826P"/>
    <property type="match status" value="1"/>
</dbReference>
<keyword evidence="3" id="KW-0813">Transport</keyword>
<organism evidence="5 6">
    <name type="scientific">Austropuccinia psidii MF-1</name>
    <dbReference type="NCBI Taxonomy" id="1389203"/>
    <lineage>
        <taxon>Eukaryota</taxon>
        <taxon>Fungi</taxon>
        <taxon>Dikarya</taxon>
        <taxon>Basidiomycota</taxon>
        <taxon>Pucciniomycotina</taxon>
        <taxon>Pucciniomycetes</taxon>
        <taxon>Pucciniales</taxon>
        <taxon>Sphaerophragmiaceae</taxon>
        <taxon>Austropuccinia</taxon>
    </lineage>
</organism>
<protein>
    <recommendedName>
        <fullName evidence="3">Tethering factor for nuclear proteasome STS1</fullName>
    </recommendedName>
</protein>
<dbReference type="InterPro" id="IPR038422">
    <property type="entry name" value="Cut8/Sts1_sf"/>
</dbReference>
<keyword evidence="3" id="KW-0653">Protein transport</keyword>
<keyword evidence="6" id="KW-1185">Reference proteome</keyword>